<comment type="caution">
    <text evidence="1">The sequence shown here is derived from an EMBL/GenBank/DDBJ whole genome shotgun (WGS) entry which is preliminary data.</text>
</comment>
<evidence type="ECO:0000313" key="2">
    <source>
        <dbReference type="Proteomes" id="UP000239861"/>
    </source>
</evidence>
<dbReference type="Proteomes" id="UP000239861">
    <property type="component" value="Unassembled WGS sequence"/>
</dbReference>
<accession>A0AB36ZTS1</accession>
<dbReference type="InterPro" id="IPR014985">
    <property type="entry name" value="WbqC"/>
</dbReference>
<proteinExistence type="predicted"/>
<evidence type="ECO:0000313" key="1">
    <source>
        <dbReference type="EMBL" id="PPK57408.1"/>
    </source>
</evidence>
<gene>
    <name evidence="1" type="ORF">B0F89_1492</name>
</gene>
<sequence length="239" mass="28439">MKLAIMQPTFNPWLGYFDLIDYVDEFVFLDTVQLARRSWQVRNRLKINNKEYMFSLPIKKEKSRDETILKDTRISFENYDFISKINTLLLKNYKKTKYFNELQDNIYKILSYKTEYLCEYNINFIKEISKLLDINTSFSKASSLENLEGNKGDLILNICLNKSCKQYISALGSKEYLNKYLEKFKNNNIDIFYQYYKHPTYNQIGESFISQLGILDLLFNEGLEASKQIILKGRHFVNN</sequence>
<protein>
    <submittedName>
        <fullName evidence="1">WbqC-like protein</fullName>
    </submittedName>
</protein>
<dbReference type="EMBL" id="PTIW01000049">
    <property type="protein sequence ID" value="PPK57408.1"/>
    <property type="molecule type" value="Genomic_DNA"/>
</dbReference>
<dbReference type="RefSeq" id="WP_104412906.1">
    <property type="nucleotide sequence ID" value="NZ_PTIW01000049.1"/>
</dbReference>
<reference evidence="1 2" key="1">
    <citation type="submission" date="2018-02" db="EMBL/GenBank/DDBJ databases">
        <title>Subsurface microbial communities from deep shales in Ohio and West Virginia, USA.</title>
        <authorList>
            <person name="Wrighton K."/>
        </authorList>
    </citation>
    <scope>NUCLEOTIDE SEQUENCE [LARGE SCALE GENOMIC DNA]</scope>
    <source>
        <strain evidence="1 2">MARC-MIP3H16</strain>
    </source>
</reference>
<dbReference type="Pfam" id="PF08889">
    <property type="entry name" value="WbqC"/>
    <property type="match status" value="1"/>
</dbReference>
<organism evidence="1 2">
    <name type="scientific">Malaciobacter marinus</name>
    <dbReference type="NCBI Taxonomy" id="505249"/>
    <lineage>
        <taxon>Bacteria</taxon>
        <taxon>Pseudomonadati</taxon>
        <taxon>Campylobacterota</taxon>
        <taxon>Epsilonproteobacteria</taxon>
        <taxon>Campylobacterales</taxon>
        <taxon>Arcobacteraceae</taxon>
        <taxon>Malaciobacter</taxon>
    </lineage>
</organism>
<dbReference type="AlphaFoldDB" id="A0AB36ZTS1"/>
<name>A0AB36ZTS1_9BACT</name>